<protein>
    <submittedName>
        <fullName evidence="6">Tetratricopeptide repeat protein</fullName>
    </submittedName>
</protein>
<dbReference type="AlphaFoldDB" id="A0A4Q7MY69"/>
<evidence type="ECO:0000313" key="7">
    <source>
        <dbReference type="Proteomes" id="UP000293874"/>
    </source>
</evidence>
<dbReference type="SMART" id="SM00028">
    <property type="entry name" value="TPR"/>
    <property type="match status" value="3"/>
</dbReference>
<evidence type="ECO:0000256" key="5">
    <source>
        <dbReference type="SAM" id="SignalP"/>
    </source>
</evidence>
<feature type="region of interest" description="Disordered" evidence="4">
    <location>
        <begin position="141"/>
        <end position="208"/>
    </location>
</feature>
<evidence type="ECO:0000256" key="1">
    <source>
        <dbReference type="ARBA" id="ARBA00022737"/>
    </source>
</evidence>
<dbReference type="OrthoDB" id="1525165at2"/>
<proteinExistence type="predicted"/>
<gene>
    <name evidence="6" type="ORF">EV199_4078</name>
</gene>
<dbReference type="SUPFAM" id="SSF48452">
    <property type="entry name" value="TPR-like"/>
    <property type="match status" value="1"/>
</dbReference>
<evidence type="ECO:0000313" key="6">
    <source>
        <dbReference type="EMBL" id="RZS72163.1"/>
    </source>
</evidence>
<name>A0A4Q7MY69_9BACT</name>
<feature type="repeat" description="TPR" evidence="3">
    <location>
        <begin position="94"/>
        <end position="127"/>
    </location>
</feature>
<dbReference type="PANTHER" id="PTHR22904">
    <property type="entry name" value="TPR REPEAT CONTAINING PROTEIN"/>
    <property type="match status" value="1"/>
</dbReference>
<dbReference type="Gene3D" id="1.25.40.10">
    <property type="entry name" value="Tetratricopeptide repeat domain"/>
    <property type="match status" value="1"/>
</dbReference>
<evidence type="ECO:0000256" key="2">
    <source>
        <dbReference type="ARBA" id="ARBA00022803"/>
    </source>
</evidence>
<dbReference type="InterPro" id="IPR011990">
    <property type="entry name" value="TPR-like_helical_dom_sf"/>
</dbReference>
<dbReference type="Pfam" id="PF00515">
    <property type="entry name" value="TPR_1"/>
    <property type="match status" value="1"/>
</dbReference>
<accession>A0A4Q7MY69</accession>
<feature type="repeat" description="TPR" evidence="3">
    <location>
        <begin position="56"/>
        <end position="89"/>
    </location>
</feature>
<feature type="compositionally biased region" description="Basic and acidic residues" evidence="4">
    <location>
        <begin position="150"/>
        <end position="191"/>
    </location>
</feature>
<dbReference type="EMBL" id="SGXA01000002">
    <property type="protein sequence ID" value="RZS72163.1"/>
    <property type="molecule type" value="Genomic_DNA"/>
</dbReference>
<comment type="caution">
    <text evidence="6">The sequence shown here is derived from an EMBL/GenBank/DDBJ whole genome shotgun (WGS) entry which is preliminary data.</text>
</comment>
<feature type="chain" id="PRO_5020523182" evidence="5">
    <location>
        <begin position="20"/>
        <end position="208"/>
    </location>
</feature>
<dbReference type="GO" id="GO:0051879">
    <property type="term" value="F:Hsp90 protein binding"/>
    <property type="evidence" value="ECO:0007669"/>
    <property type="project" value="TreeGrafter"/>
</dbReference>
<organism evidence="6 7">
    <name type="scientific">Pseudobacter ginsenosidimutans</name>
    <dbReference type="NCBI Taxonomy" id="661488"/>
    <lineage>
        <taxon>Bacteria</taxon>
        <taxon>Pseudomonadati</taxon>
        <taxon>Bacteroidota</taxon>
        <taxon>Chitinophagia</taxon>
        <taxon>Chitinophagales</taxon>
        <taxon>Chitinophagaceae</taxon>
        <taxon>Pseudobacter</taxon>
    </lineage>
</organism>
<keyword evidence="5" id="KW-0732">Signal</keyword>
<dbReference type="Proteomes" id="UP000293874">
    <property type="component" value="Unassembled WGS sequence"/>
</dbReference>
<keyword evidence="1" id="KW-0677">Repeat</keyword>
<feature type="compositionally biased region" description="Polar residues" evidence="4">
    <location>
        <begin position="196"/>
        <end position="208"/>
    </location>
</feature>
<keyword evidence="7" id="KW-1185">Reference proteome</keyword>
<dbReference type="RefSeq" id="WP_130542608.1">
    <property type="nucleotide sequence ID" value="NZ_CP042431.1"/>
</dbReference>
<dbReference type="InterPro" id="IPR019734">
    <property type="entry name" value="TPR_rpt"/>
</dbReference>
<sequence length="208" mass="24256">MKQLITIIIFVICSNTLLAQTENSAIRKGNQLYKKGKISDAEKEYSKAVQQNPSNSTANFNLGNTRFRKNEFAEAEKDFNNSLTNNPDNSQLRQKSLYNMGVSLSKQKKLLESIDAYKKALRLDPNDEDTRVNLQKALEELRKQQQSQKQPEDKPKQQQKDQKQKQEPKTNKKRLEQQLKSLQQKEQEIQEKMQQNRSRSGSQPEKDW</sequence>
<feature type="repeat" description="TPR" evidence="3">
    <location>
        <begin position="22"/>
        <end position="55"/>
    </location>
</feature>
<evidence type="ECO:0000256" key="3">
    <source>
        <dbReference type="PROSITE-ProRule" id="PRU00339"/>
    </source>
</evidence>
<dbReference type="Pfam" id="PF13414">
    <property type="entry name" value="TPR_11"/>
    <property type="match status" value="1"/>
</dbReference>
<reference evidence="6 7" key="1">
    <citation type="submission" date="2019-02" db="EMBL/GenBank/DDBJ databases">
        <title>Genomic Encyclopedia of Type Strains, Phase IV (KMG-IV): sequencing the most valuable type-strain genomes for metagenomic binning, comparative biology and taxonomic classification.</title>
        <authorList>
            <person name="Goeker M."/>
        </authorList>
    </citation>
    <scope>NUCLEOTIDE SEQUENCE [LARGE SCALE GENOMIC DNA]</scope>
    <source>
        <strain evidence="6 7">DSM 18116</strain>
    </source>
</reference>
<dbReference type="PROSITE" id="PS50005">
    <property type="entry name" value="TPR"/>
    <property type="match status" value="3"/>
</dbReference>
<feature type="signal peptide" evidence="5">
    <location>
        <begin position="1"/>
        <end position="19"/>
    </location>
</feature>
<dbReference type="PANTHER" id="PTHR22904:SF523">
    <property type="entry name" value="STRESS-INDUCED-PHOSPHOPROTEIN 1"/>
    <property type="match status" value="1"/>
</dbReference>
<keyword evidence="2 3" id="KW-0802">TPR repeat</keyword>
<evidence type="ECO:0000256" key="4">
    <source>
        <dbReference type="SAM" id="MobiDB-lite"/>
    </source>
</evidence>